<protein>
    <recommendedName>
        <fullName evidence="12">Purine nucleoside phosphorylase</fullName>
    </recommendedName>
</protein>
<dbReference type="SUPFAM" id="SSF64438">
    <property type="entry name" value="CNF1/YfiH-like putative cysteine hydrolases"/>
    <property type="match status" value="1"/>
</dbReference>
<dbReference type="Gene3D" id="3.60.140.10">
    <property type="entry name" value="CNF1/YfiH-like putative cysteine hydrolases"/>
    <property type="match status" value="1"/>
</dbReference>
<evidence type="ECO:0000256" key="10">
    <source>
        <dbReference type="ARBA" id="ARBA00048968"/>
    </source>
</evidence>
<dbReference type="GO" id="GO:0005507">
    <property type="term" value="F:copper ion binding"/>
    <property type="evidence" value="ECO:0007669"/>
    <property type="project" value="TreeGrafter"/>
</dbReference>
<evidence type="ECO:0000313" key="13">
    <source>
        <dbReference type="EMBL" id="AJD90922.1"/>
    </source>
</evidence>
<organism evidence="13 14">
    <name type="scientific">Jeotgalibacillus malaysiensis</name>
    <dbReference type="NCBI Taxonomy" id="1508404"/>
    <lineage>
        <taxon>Bacteria</taxon>
        <taxon>Bacillati</taxon>
        <taxon>Bacillota</taxon>
        <taxon>Bacilli</taxon>
        <taxon>Bacillales</taxon>
        <taxon>Caryophanaceae</taxon>
        <taxon>Jeotgalibacillus</taxon>
    </lineage>
</organism>
<dbReference type="Proteomes" id="UP000031449">
    <property type="component" value="Chromosome"/>
</dbReference>
<evidence type="ECO:0000256" key="9">
    <source>
        <dbReference type="ARBA" id="ARBA00047989"/>
    </source>
</evidence>
<keyword evidence="5" id="KW-0808">Transferase</keyword>
<evidence type="ECO:0000256" key="7">
    <source>
        <dbReference type="ARBA" id="ARBA00022801"/>
    </source>
</evidence>
<comment type="catalytic activity">
    <reaction evidence="11">
        <text>S-methyl-5'-thioadenosine + phosphate = 5-(methylsulfanyl)-alpha-D-ribose 1-phosphate + adenine</text>
        <dbReference type="Rhea" id="RHEA:11852"/>
        <dbReference type="ChEBI" id="CHEBI:16708"/>
        <dbReference type="ChEBI" id="CHEBI:17509"/>
        <dbReference type="ChEBI" id="CHEBI:43474"/>
        <dbReference type="ChEBI" id="CHEBI:58533"/>
        <dbReference type="EC" id="2.4.2.28"/>
    </reaction>
    <physiologicalReaction direction="left-to-right" evidence="11">
        <dbReference type="Rhea" id="RHEA:11853"/>
    </physiologicalReaction>
</comment>
<keyword evidence="6" id="KW-0479">Metal-binding</keyword>
<dbReference type="Pfam" id="PF02578">
    <property type="entry name" value="Cu-oxidase_4"/>
    <property type="match status" value="1"/>
</dbReference>
<dbReference type="KEGG" id="jeo:JMA_16050"/>
<evidence type="ECO:0000256" key="1">
    <source>
        <dbReference type="ARBA" id="ARBA00000553"/>
    </source>
</evidence>
<sequence>MNKGQTNTFLESSKWKQQFPGLTALFTTKNGGVSKGYYSTLNTGLHVNDENHTVVQNRKIVAEHSGWELNKWIYADQVHGTRVVQVTSRHAGMGTEAYHEAVKAADGLWTFDSGIGLSLGFADCVPIYFAEPETGYAGVAHAGWKGSVGNIGGEMIRQAAEAGVCADKMHVLIGPSIGECCYRVDQRVIDRIPDQINKKDIYETLGEGQFRLNLQELNKQLIIGAGVKEQHIEVSGLCTACQKDLFFSHRRDQGKTGRMSAVIGWRES</sequence>
<comment type="cofactor">
    <cofactor evidence="2">
        <name>Zn(2+)</name>
        <dbReference type="ChEBI" id="CHEBI:29105"/>
    </cofactor>
</comment>
<reference evidence="13 14" key="1">
    <citation type="submission" date="2014-08" db="EMBL/GenBank/DDBJ databases">
        <title>Complete genome of a marine bacteria Jeotgalibacillus malaysiensis.</title>
        <authorList>
            <person name="Yaakop A.S."/>
            <person name="Chan K.-G."/>
            <person name="Goh K.M."/>
        </authorList>
    </citation>
    <scope>NUCLEOTIDE SEQUENCE [LARGE SCALE GENOMIC DNA]</scope>
    <source>
        <strain evidence="13 14">D5</strain>
    </source>
</reference>
<dbReference type="InterPro" id="IPR003730">
    <property type="entry name" value="Cu_polyphenol_OxRdtase"/>
</dbReference>
<evidence type="ECO:0000256" key="8">
    <source>
        <dbReference type="ARBA" id="ARBA00022833"/>
    </source>
</evidence>
<evidence type="ECO:0000256" key="6">
    <source>
        <dbReference type="ARBA" id="ARBA00022723"/>
    </source>
</evidence>
<dbReference type="EMBL" id="CP009416">
    <property type="protein sequence ID" value="AJD90922.1"/>
    <property type="molecule type" value="Genomic_DNA"/>
</dbReference>
<dbReference type="InterPro" id="IPR011324">
    <property type="entry name" value="Cytotoxic_necrot_fac-like_cat"/>
</dbReference>
<comment type="catalytic activity">
    <reaction evidence="10">
        <text>adenosine + phosphate = alpha-D-ribose 1-phosphate + adenine</text>
        <dbReference type="Rhea" id="RHEA:27642"/>
        <dbReference type="ChEBI" id="CHEBI:16335"/>
        <dbReference type="ChEBI" id="CHEBI:16708"/>
        <dbReference type="ChEBI" id="CHEBI:43474"/>
        <dbReference type="ChEBI" id="CHEBI:57720"/>
        <dbReference type="EC" id="2.4.2.1"/>
    </reaction>
    <physiologicalReaction direction="left-to-right" evidence="10">
        <dbReference type="Rhea" id="RHEA:27643"/>
    </physiologicalReaction>
</comment>
<dbReference type="PANTHER" id="PTHR30616:SF2">
    <property type="entry name" value="PURINE NUCLEOSIDE PHOSPHORYLASE LACC1"/>
    <property type="match status" value="1"/>
</dbReference>
<dbReference type="NCBIfam" id="TIGR00726">
    <property type="entry name" value="peptidoglycan editing factor PgeF"/>
    <property type="match status" value="1"/>
</dbReference>
<dbReference type="GO" id="GO:0017061">
    <property type="term" value="F:S-methyl-5-thioadenosine phosphorylase activity"/>
    <property type="evidence" value="ECO:0007669"/>
    <property type="project" value="UniProtKB-EC"/>
</dbReference>
<dbReference type="BioCyc" id="JESP1508404:G14D9-10860-MONOMER"/>
<comment type="function">
    <text evidence="3">Purine nucleoside enzyme that catalyzes the phosphorolysis of adenosine and inosine nucleosides, yielding D-ribose 1-phosphate and the respective free bases, adenine and hypoxanthine. Also catalyzes the phosphorolysis of S-methyl-5'-thioadenosine into adenine and S-methyl-5-thio-alpha-D-ribose 1-phosphate. Also has adenosine deaminase activity.</text>
</comment>
<comment type="catalytic activity">
    <reaction evidence="9">
        <text>adenosine + H2O + H(+) = inosine + NH4(+)</text>
        <dbReference type="Rhea" id="RHEA:24408"/>
        <dbReference type="ChEBI" id="CHEBI:15377"/>
        <dbReference type="ChEBI" id="CHEBI:15378"/>
        <dbReference type="ChEBI" id="CHEBI:16335"/>
        <dbReference type="ChEBI" id="CHEBI:17596"/>
        <dbReference type="ChEBI" id="CHEBI:28938"/>
        <dbReference type="EC" id="3.5.4.4"/>
    </reaction>
    <physiologicalReaction direction="left-to-right" evidence="9">
        <dbReference type="Rhea" id="RHEA:24409"/>
    </physiologicalReaction>
</comment>
<dbReference type="STRING" id="1508404.JMA_16050"/>
<evidence type="ECO:0000256" key="5">
    <source>
        <dbReference type="ARBA" id="ARBA00022679"/>
    </source>
</evidence>
<proteinExistence type="inferred from homology"/>
<dbReference type="CDD" id="cd16833">
    <property type="entry name" value="YfiH"/>
    <property type="match status" value="1"/>
</dbReference>
<evidence type="ECO:0000256" key="2">
    <source>
        <dbReference type="ARBA" id="ARBA00001947"/>
    </source>
</evidence>
<evidence type="ECO:0000256" key="12">
    <source>
        <dbReference type="RuleBase" id="RU361274"/>
    </source>
</evidence>
<dbReference type="AlphaFoldDB" id="A0A0B5AQJ0"/>
<accession>A0A0B5AQJ0</accession>
<dbReference type="HOGENOM" id="CLU_065784_0_0_9"/>
<gene>
    <name evidence="13" type="ORF">JMA_16050</name>
</gene>
<keyword evidence="7" id="KW-0378">Hydrolase</keyword>
<comment type="catalytic activity">
    <reaction evidence="1">
        <text>inosine + phosphate = alpha-D-ribose 1-phosphate + hypoxanthine</text>
        <dbReference type="Rhea" id="RHEA:27646"/>
        <dbReference type="ChEBI" id="CHEBI:17368"/>
        <dbReference type="ChEBI" id="CHEBI:17596"/>
        <dbReference type="ChEBI" id="CHEBI:43474"/>
        <dbReference type="ChEBI" id="CHEBI:57720"/>
        <dbReference type="EC" id="2.4.2.1"/>
    </reaction>
    <physiologicalReaction direction="left-to-right" evidence="1">
        <dbReference type="Rhea" id="RHEA:27647"/>
    </physiologicalReaction>
</comment>
<dbReference type="OrthoDB" id="4279at2"/>
<dbReference type="GO" id="GO:0016787">
    <property type="term" value="F:hydrolase activity"/>
    <property type="evidence" value="ECO:0007669"/>
    <property type="project" value="UniProtKB-KW"/>
</dbReference>
<keyword evidence="8" id="KW-0862">Zinc</keyword>
<comment type="similarity">
    <text evidence="4 12">Belongs to the purine nucleoside phosphorylase YfiH/LACC1 family.</text>
</comment>
<evidence type="ECO:0000256" key="11">
    <source>
        <dbReference type="ARBA" id="ARBA00049893"/>
    </source>
</evidence>
<evidence type="ECO:0000256" key="3">
    <source>
        <dbReference type="ARBA" id="ARBA00003215"/>
    </source>
</evidence>
<dbReference type="PANTHER" id="PTHR30616">
    <property type="entry name" value="UNCHARACTERIZED PROTEIN YFIH"/>
    <property type="match status" value="1"/>
</dbReference>
<keyword evidence="14" id="KW-1185">Reference proteome</keyword>
<evidence type="ECO:0000313" key="14">
    <source>
        <dbReference type="Proteomes" id="UP000031449"/>
    </source>
</evidence>
<dbReference type="InterPro" id="IPR038371">
    <property type="entry name" value="Cu_polyphenol_OxRdtase_sf"/>
</dbReference>
<evidence type="ECO:0000256" key="4">
    <source>
        <dbReference type="ARBA" id="ARBA00007353"/>
    </source>
</evidence>
<name>A0A0B5AQJ0_9BACL</name>